<evidence type="ECO:0000313" key="2">
    <source>
        <dbReference type="Proteomes" id="UP000807342"/>
    </source>
</evidence>
<dbReference type="OrthoDB" id="5362978at2759"/>
<dbReference type="AlphaFoldDB" id="A0A9P6C1E7"/>
<protein>
    <submittedName>
        <fullName evidence="1">Uncharacterized protein</fullName>
    </submittedName>
</protein>
<dbReference type="EMBL" id="MU151310">
    <property type="protein sequence ID" value="KAF9445298.1"/>
    <property type="molecule type" value="Genomic_DNA"/>
</dbReference>
<keyword evidence="2" id="KW-1185">Reference proteome</keyword>
<evidence type="ECO:0000313" key="1">
    <source>
        <dbReference type="EMBL" id="KAF9445298.1"/>
    </source>
</evidence>
<proteinExistence type="predicted"/>
<dbReference type="Proteomes" id="UP000807342">
    <property type="component" value="Unassembled WGS sequence"/>
</dbReference>
<accession>A0A9P6C1E7</accession>
<sequence>MDTRNLYSLADEYHTTSPVNAILSDPFIDPPEEPTVTEEPWRDTDAPIQRTLLPDAAYPEYIHDTMAYVSDLPLARRNFYPLWNYLLEYWFPSTQGFEITQDWDPKTSSFGGLPPRPKPSYAVFDVVSPTEPFLFVHIHNTMPVNDFLRRQAKITMEETFETLRACSFCAGFKALCAVSAVGARWGMVVREPEWLENENGGGGDCVGEWEGDATSPESYRVMGYCFEEIKKDVFRRRGD</sequence>
<reference evidence="1" key="1">
    <citation type="submission" date="2020-11" db="EMBL/GenBank/DDBJ databases">
        <authorList>
            <consortium name="DOE Joint Genome Institute"/>
            <person name="Ahrendt S."/>
            <person name="Riley R."/>
            <person name="Andreopoulos W."/>
            <person name="Labutti K."/>
            <person name="Pangilinan J."/>
            <person name="Ruiz-Duenas F.J."/>
            <person name="Barrasa J.M."/>
            <person name="Sanchez-Garcia M."/>
            <person name="Camarero S."/>
            <person name="Miyauchi S."/>
            <person name="Serrano A."/>
            <person name="Linde D."/>
            <person name="Babiker R."/>
            <person name="Drula E."/>
            <person name="Ayuso-Fernandez I."/>
            <person name="Pacheco R."/>
            <person name="Padilla G."/>
            <person name="Ferreira P."/>
            <person name="Barriuso J."/>
            <person name="Kellner H."/>
            <person name="Castanera R."/>
            <person name="Alfaro M."/>
            <person name="Ramirez L."/>
            <person name="Pisabarro A.G."/>
            <person name="Kuo A."/>
            <person name="Tritt A."/>
            <person name="Lipzen A."/>
            <person name="He G."/>
            <person name="Yan M."/>
            <person name="Ng V."/>
            <person name="Cullen D."/>
            <person name="Martin F."/>
            <person name="Rosso M.-N."/>
            <person name="Henrissat B."/>
            <person name="Hibbett D."/>
            <person name="Martinez A.T."/>
            <person name="Grigoriev I.V."/>
        </authorList>
    </citation>
    <scope>NUCLEOTIDE SEQUENCE</scope>
    <source>
        <strain evidence="1">MF-IS2</strain>
    </source>
</reference>
<organism evidence="1 2">
    <name type="scientific">Macrolepiota fuliginosa MF-IS2</name>
    <dbReference type="NCBI Taxonomy" id="1400762"/>
    <lineage>
        <taxon>Eukaryota</taxon>
        <taxon>Fungi</taxon>
        <taxon>Dikarya</taxon>
        <taxon>Basidiomycota</taxon>
        <taxon>Agaricomycotina</taxon>
        <taxon>Agaricomycetes</taxon>
        <taxon>Agaricomycetidae</taxon>
        <taxon>Agaricales</taxon>
        <taxon>Agaricineae</taxon>
        <taxon>Agaricaceae</taxon>
        <taxon>Macrolepiota</taxon>
    </lineage>
</organism>
<gene>
    <name evidence="1" type="ORF">P691DRAFT_805896</name>
</gene>
<comment type="caution">
    <text evidence="1">The sequence shown here is derived from an EMBL/GenBank/DDBJ whole genome shotgun (WGS) entry which is preliminary data.</text>
</comment>
<name>A0A9P6C1E7_9AGAR</name>